<reference evidence="2 3" key="1">
    <citation type="journal article" date="2010" name="Genome Biol. Evol.">
        <title>The sequence of a 1.8-mb bacterial linear plasmid reveals a rich evolutionary reservoir of secondary metabolic pathways.</title>
        <authorList>
            <person name="Medema M.H."/>
            <person name="Trefzer A."/>
            <person name="Kovalchuk A."/>
            <person name="van den Berg M."/>
            <person name="Mueller U."/>
            <person name="Heijne W."/>
            <person name="Wu L."/>
            <person name="Alam M.T."/>
            <person name="Ronning C.M."/>
            <person name="Nierman W.C."/>
            <person name="Bovenberg R.A.L."/>
            <person name="Breitling R."/>
            <person name="Takano E."/>
        </authorList>
    </citation>
    <scope>NUCLEOTIDE SEQUENCE [LARGE SCALE GENOMIC DNA]</scope>
    <source>
        <strain evidence="3">ATCC 27064 / DSM 738 / JCM 4710 / NBRC 13307 / NCIMB 12785 / NRRL 3585 / VKM Ac-602</strain>
        <plasmid evidence="2">pSCL4</plasmid>
    </source>
</reference>
<dbReference type="AlphaFoldDB" id="D5SIS4"/>
<keyword evidence="3" id="KW-1185">Reference proteome</keyword>
<keyword evidence="2" id="KW-0614">Plasmid</keyword>
<evidence type="ECO:0000313" key="2">
    <source>
        <dbReference type="EMBL" id="EFG03817.2"/>
    </source>
</evidence>
<accession>D5SIS4</accession>
<evidence type="ECO:0000313" key="3">
    <source>
        <dbReference type="Proteomes" id="UP000002357"/>
    </source>
</evidence>
<sequence length="82" mass="9191">MRGPARLRTCPGPGRRCPGTCRTRSLASLAVMALDRLEAVVRNRTEHRRHRPGTLNVSWQAPARPLATHHHPDEPKPETTRA</sequence>
<dbReference type="EMBL" id="CM000914">
    <property type="protein sequence ID" value="EFG03817.2"/>
    <property type="molecule type" value="Genomic_DNA"/>
</dbReference>
<protein>
    <submittedName>
        <fullName evidence="2">Uncharacterized protein</fullName>
    </submittedName>
</protein>
<feature type="region of interest" description="Disordered" evidence="1">
    <location>
        <begin position="44"/>
        <end position="82"/>
    </location>
</feature>
<evidence type="ECO:0000256" key="1">
    <source>
        <dbReference type="SAM" id="MobiDB-lite"/>
    </source>
</evidence>
<organism evidence="2 3">
    <name type="scientific">Streptomyces clavuligerus</name>
    <dbReference type="NCBI Taxonomy" id="1901"/>
    <lineage>
        <taxon>Bacteria</taxon>
        <taxon>Bacillati</taxon>
        <taxon>Actinomycetota</taxon>
        <taxon>Actinomycetes</taxon>
        <taxon>Kitasatosporales</taxon>
        <taxon>Streptomycetaceae</taxon>
        <taxon>Streptomyces</taxon>
    </lineage>
</organism>
<proteinExistence type="predicted"/>
<dbReference type="Proteomes" id="UP000002357">
    <property type="component" value="Plasmid pSCL4"/>
</dbReference>
<name>D5SIS4_STRCL</name>
<gene>
    <name evidence="2" type="ORF">SCLAV_p0326</name>
</gene>
<geneLocation type="plasmid" evidence="2 3">
    <name>pSCL4</name>
</geneLocation>
<feature type="compositionally biased region" description="Basic and acidic residues" evidence="1">
    <location>
        <begin position="70"/>
        <end position="82"/>
    </location>
</feature>